<dbReference type="SUPFAM" id="SSF51905">
    <property type="entry name" value="FAD/NAD(P)-binding domain"/>
    <property type="match status" value="1"/>
</dbReference>
<organism evidence="2 3">
    <name type="scientific">Frondihabitans sucicola</name>
    <dbReference type="NCBI Taxonomy" id="1268041"/>
    <lineage>
        <taxon>Bacteria</taxon>
        <taxon>Bacillati</taxon>
        <taxon>Actinomycetota</taxon>
        <taxon>Actinomycetes</taxon>
        <taxon>Micrococcales</taxon>
        <taxon>Microbacteriaceae</taxon>
        <taxon>Frondihabitans</taxon>
    </lineage>
</organism>
<dbReference type="Gene3D" id="3.30.9.10">
    <property type="entry name" value="D-Amino Acid Oxidase, subunit A, domain 2"/>
    <property type="match status" value="1"/>
</dbReference>
<dbReference type="Proteomes" id="UP001321486">
    <property type="component" value="Chromosome"/>
</dbReference>
<dbReference type="GO" id="GO:0004497">
    <property type="term" value="F:monooxygenase activity"/>
    <property type="evidence" value="ECO:0007669"/>
    <property type="project" value="UniProtKB-KW"/>
</dbReference>
<evidence type="ECO:0000313" key="3">
    <source>
        <dbReference type="Proteomes" id="UP001321486"/>
    </source>
</evidence>
<dbReference type="Gene3D" id="3.50.50.60">
    <property type="entry name" value="FAD/NAD(P)-binding domain"/>
    <property type="match status" value="1"/>
</dbReference>
<dbReference type="InterPro" id="IPR002938">
    <property type="entry name" value="FAD-bd"/>
</dbReference>
<keyword evidence="3" id="KW-1185">Reference proteome</keyword>
<protein>
    <submittedName>
        <fullName evidence="2">FAD-binding monooxygenase</fullName>
    </submittedName>
</protein>
<dbReference type="EMBL" id="AP027732">
    <property type="protein sequence ID" value="BDZ48448.1"/>
    <property type="molecule type" value="Genomic_DNA"/>
</dbReference>
<dbReference type="PANTHER" id="PTHR46865">
    <property type="entry name" value="OXIDOREDUCTASE-RELATED"/>
    <property type="match status" value="1"/>
</dbReference>
<evidence type="ECO:0000259" key="1">
    <source>
        <dbReference type="Pfam" id="PF01494"/>
    </source>
</evidence>
<keyword evidence="2" id="KW-0560">Oxidoreductase</keyword>
<evidence type="ECO:0000313" key="2">
    <source>
        <dbReference type="EMBL" id="BDZ48448.1"/>
    </source>
</evidence>
<reference evidence="3" key="1">
    <citation type="journal article" date="2019" name="Int. J. Syst. Evol. Microbiol.">
        <title>The Global Catalogue of Microorganisms (GCM) 10K type strain sequencing project: providing services to taxonomists for standard genome sequencing and annotation.</title>
        <authorList>
            <consortium name="The Broad Institute Genomics Platform"/>
            <consortium name="The Broad Institute Genome Sequencing Center for Infectious Disease"/>
            <person name="Wu L."/>
            <person name="Ma J."/>
        </authorList>
    </citation>
    <scope>NUCLEOTIDE SEQUENCE [LARGE SCALE GENOMIC DNA]</scope>
    <source>
        <strain evidence="3">NBRC 108728</strain>
    </source>
</reference>
<sequence length="404" mass="43659">MTQRRALISGASIAGPALAFWLNRYGWETTVVERAAEVRTGGQNIDVRGAARETLRRAGLEDVVRAATTGELGTRFVRADGSTAAEFPAGESDTEGATAEVEILRGDLAQILIDASMSKTEYVFGDAIAGVEETTDGVRVSFEKGQDREYDLVIVAEGKNSTTRSLLFRGAERAEVRDLGMEMAYLTIPRTDGDVDWWRWYSAPGGRGVTLRPDRHGTTRAVLSRMTHGRASGFDRRDAAGQKSALREQFGDAGWEATRVLDALDGADVYFESLGQVHAPTWSTGRVALTGDAAWCASPVSGMGTSLSLVGAYVLAGELSAHVDHRDAFRGYERILRPYVEQAQDPPPGTPRLANPSTRAGIAALHGLLRAASTKAVAPLRSRMFRPPAEKIELPDYGHLEARV</sequence>
<dbReference type="InterPro" id="IPR036188">
    <property type="entry name" value="FAD/NAD-bd_sf"/>
</dbReference>
<dbReference type="PRINTS" id="PR00420">
    <property type="entry name" value="RNGMNOXGNASE"/>
</dbReference>
<keyword evidence="2" id="KW-0503">Monooxygenase</keyword>
<dbReference type="Pfam" id="PF01494">
    <property type="entry name" value="FAD_binding_3"/>
    <property type="match status" value="1"/>
</dbReference>
<feature type="domain" description="FAD-binding" evidence="1">
    <location>
        <begin position="6"/>
        <end position="327"/>
    </location>
</feature>
<accession>A0ABM8GJ81</accession>
<dbReference type="InterPro" id="IPR051704">
    <property type="entry name" value="FAD_aromatic-hydroxylase"/>
</dbReference>
<dbReference type="PANTHER" id="PTHR46865:SF2">
    <property type="entry name" value="MONOOXYGENASE"/>
    <property type="match status" value="1"/>
</dbReference>
<name>A0ABM8GJ81_9MICO</name>
<gene>
    <name evidence="2" type="ORF">GCM10025867_06890</name>
</gene>
<proteinExistence type="predicted"/>
<dbReference type="RefSeq" id="WP_286345421.1">
    <property type="nucleotide sequence ID" value="NZ_AP027732.1"/>
</dbReference>